<dbReference type="NCBIfam" id="NF038144">
    <property type="entry name" value="PxxKW"/>
    <property type="match status" value="1"/>
</dbReference>
<accession>A0A120KN02</accession>
<proteinExistence type="predicted"/>
<sequence>MAADFGNAVKTEQGVQVNGMIMNQIVEQCEGCERIKEFEGAKYCGSYPQPAVKWRLGNCNFSTHVKTAAKAKAKVNPLKASKRAAKGK</sequence>
<dbReference type="EMBL" id="CP014230">
    <property type="protein sequence ID" value="AMD92656.1"/>
    <property type="molecule type" value="Genomic_DNA"/>
</dbReference>
<gene>
    <name evidence="1" type="ORF">AXF15_05755</name>
</gene>
<dbReference type="AlphaFoldDB" id="A0A120KN02"/>
<dbReference type="Proteomes" id="UP000063964">
    <property type="component" value="Chromosome"/>
</dbReference>
<dbReference type="Pfam" id="PF20657">
    <property type="entry name" value="DUF6811"/>
    <property type="match status" value="1"/>
</dbReference>
<dbReference type="RefSeq" id="WP_066604544.1">
    <property type="nucleotide sequence ID" value="NZ_CP014230.1"/>
</dbReference>
<reference evidence="2" key="1">
    <citation type="submission" date="2016-02" db="EMBL/GenBank/DDBJ databases">
        <authorList>
            <person name="Holder M.E."/>
            <person name="Ajami N.J."/>
            <person name="Petrosino J.F."/>
        </authorList>
    </citation>
    <scope>NUCLEOTIDE SEQUENCE [LARGE SCALE GENOMIC DNA]</scope>
    <source>
        <strain evidence="2">DSM 12838</strain>
    </source>
</reference>
<organism evidence="1 2">
    <name type="scientific">Desulfomicrobium orale DSM 12838</name>
    <dbReference type="NCBI Taxonomy" id="888061"/>
    <lineage>
        <taxon>Bacteria</taxon>
        <taxon>Pseudomonadati</taxon>
        <taxon>Thermodesulfobacteriota</taxon>
        <taxon>Desulfovibrionia</taxon>
        <taxon>Desulfovibrionales</taxon>
        <taxon>Desulfomicrobiaceae</taxon>
        <taxon>Desulfomicrobium</taxon>
    </lineage>
</organism>
<evidence type="ECO:0000313" key="1">
    <source>
        <dbReference type="EMBL" id="AMD92656.1"/>
    </source>
</evidence>
<dbReference type="KEGG" id="doa:AXF15_05755"/>
<protein>
    <submittedName>
        <fullName evidence="1">Uncharacterized protein</fullName>
    </submittedName>
</protein>
<dbReference type="STRING" id="888061.AXF15_05755"/>
<keyword evidence="2" id="KW-1185">Reference proteome</keyword>
<name>A0A120KN02_9BACT</name>
<evidence type="ECO:0000313" key="2">
    <source>
        <dbReference type="Proteomes" id="UP000063964"/>
    </source>
</evidence>
<dbReference type="InterPro" id="IPR047766">
    <property type="entry name" value="PxxKW_fam"/>
</dbReference>
<dbReference type="OrthoDB" id="5387471at2"/>